<dbReference type="OrthoDB" id="6188617at2"/>
<protein>
    <submittedName>
        <fullName evidence="1">Uncharacterized protein</fullName>
    </submittedName>
</protein>
<dbReference type="EMBL" id="CACSIO010000014">
    <property type="protein sequence ID" value="CAA0112839.1"/>
    <property type="molecule type" value="Genomic_DNA"/>
</dbReference>
<accession>A0A5S9Q5D4</accession>
<dbReference type="Proteomes" id="UP000441399">
    <property type="component" value="Unassembled WGS sequence"/>
</dbReference>
<evidence type="ECO:0000313" key="3">
    <source>
        <dbReference type="Proteomes" id="UP000441399"/>
    </source>
</evidence>
<gene>
    <name evidence="1" type="ORF">OPDIPICF_04665</name>
    <name evidence="2" type="ORF">OPDIPICF_04686</name>
</gene>
<sequence>MRFTEVVNSAQYPQGFLSIPDPEFTAMIETWCKKMGKKTGYRRETRMEHWQEAIDTVYTALEADLQSGSASRIMGHPKWIIMMLAAKQYFPEHIDLYHPTLVEEQRIGRLIHLSKTRRLIADKMELMRILKNDNVLSVTTLNDIVLSRLQCEVLAASAQILAAKARAHSFWEYTTDIGKSSSREREANAKIVGNGVKASAKAGGTKKAEASFDSGMTKTKLGFKHQVKAAVTAQATGEAHASAEASADRLIASANAGLSYDTSVGADIDYTITRTCKVKTEYLKRIMSDDFKVVEGHVEGSAKAGSWGSAEGKISSSFSHKSHNLVAQEGDFFSTTTDTDANKERFSVIDLNGTAEVELGISLSGRAGVKFLQSAEIELSGDLIAGARAIGELKFMINGRGVGWDFNSAVFAGMEVGTEQKFTLTHPSRKVTIFSISMREAVSLGIGAQARFKGKATYEQIIFDPYAGATVGIGVNAGFDTMVSPLGAFLVGYDLMIVPSILALGRAMVRNDPERQRVHTQRIEAICKFLNNRASKAEINTVYMECHNRMSALISALDNEADQLLSTNRKLRAAGYDGYQSATVHDAVRLESSYFKPVNDTRKTPLEIVFGSQADDGDAGITLIGVSAGQRGQTVTQTALQTGAKAEHTGNVKPAKGDLYRLVSEYEKVKNNGSNSRVAFDVLRADLVKGTVPQL</sequence>
<proteinExistence type="predicted"/>
<organism evidence="1 3">
    <name type="scientific">BD1-7 clade bacterium</name>
    <dbReference type="NCBI Taxonomy" id="2029982"/>
    <lineage>
        <taxon>Bacteria</taxon>
        <taxon>Pseudomonadati</taxon>
        <taxon>Pseudomonadota</taxon>
        <taxon>Gammaproteobacteria</taxon>
        <taxon>Cellvibrionales</taxon>
        <taxon>Spongiibacteraceae</taxon>
        <taxon>BD1-7 clade</taxon>
    </lineage>
</organism>
<keyword evidence="3" id="KW-1185">Reference proteome</keyword>
<evidence type="ECO:0000313" key="1">
    <source>
        <dbReference type="EMBL" id="CAA0112839.1"/>
    </source>
</evidence>
<evidence type="ECO:0000313" key="2">
    <source>
        <dbReference type="EMBL" id="CAA0113091.1"/>
    </source>
</evidence>
<dbReference type="AlphaFoldDB" id="A0A5S9Q5D4"/>
<reference evidence="1 3" key="1">
    <citation type="submission" date="2019-11" db="EMBL/GenBank/DDBJ databases">
        <authorList>
            <person name="Holert J."/>
        </authorList>
    </citation>
    <scope>NUCLEOTIDE SEQUENCE [LARGE SCALE GENOMIC DNA]</scope>
    <source>
        <strain evidence="1">SB11_3</strain>
    </source>
</reference>
<dbReference type="EMBL" id="CACSIO010000015">
    <property type="protein sequence ID" value="CAA0113091.1"/>
    <property type="molecule type" value="Genomic_DNA"/>
</dbReference>
<name>A0A5S9Q5D4_9GAMM</name>